<feature type="region of interest" description="Disordered" evidence="1">
    <location>
        <begin position="1"/>
        <end position="115"/>
    </location>
</feature>
<feature type="compositionally biased region" description="Basic residues" evidence="1">
    <location>
        <begin position="96"/>
        <end position="115"/>
    </location>
</feature>
<evidence type="ECO:0000256" key="1">
    <source>
        <dbReference type="SAM" id="MobiDB-lite"/>
    </source>
</evidence>
<protein>
    <submittedName>
        <fullName evidence="2">SAM MT RSMB NOP domain-containing protein</fullName>
    </submittedName>
</protein>
<evidence type="ECO:0000313" key="3">
    <source>
        <dbReference type="Proteomes" id="UP001604336"/>
    </source>
</evidence>
<sequence length="115" mass="13076">MSNSKPIVEPYELLGEVEQGPESIESNGLNKAEGDIQQHQKKKVIGEKKRNLSNVSAHGGNEENPSVTKNWKKNKSLSRPEISKAREEKRQTLREAKRKAKMQNRTASRKNRIVD</sequence>
<feature type="compositionally biased region" description="Basic and acidic residues" evidence="1">
    <location>
        <begin position="32"/>
        <end position="50"/>
    </location>
</feature>
<evidence type="ECO:0000313" key="2">
    <source>
        <dbReference type="EMBL" id="KAL2475983.1"/>
    </source>
</evidence>
<organism evidence="2 3">
    <name type="scientific">Abeliophyllum distichum</name>
    <dbReference type="NCBI Taxonomy" id="126358"/>
    <lineage>
        <taxon>Eukaryota</taxon>
        <taxon>Viridiplantae</taxon>
        <taxon>Streptophyta</taxon>
        <taxon>Embryophyta</taxon>
        <taxon>Tracheophyta</taxon>
        <taxon>Spermatophyta</taxon>
        <taxon>Magnoliopsida</taxon>
        <taxon>eudicotyledons</taxon>
        <taxon>Gunneridae</taxon>
        <taxon>Pentapetalae</taxon>
        <taxon>asterids</taxon>
        <taxon>lamiids</taxon>
        <taxon>Lamiales</taxon>
        <taxon>Oleaceae</taxon>
        <taxon>Forsythieae</taxon>
        <taxon>Abeliophyllum</taxon>
    </lineage>
</organism>
<dbReference type="AlphaFoldDB" id="A0ABD1QID8"/>
<keyword evidence="3" id="KW-1185">Reference proteome</keyword>
<name>A0ABD1QID8_9LAMI</name>
<proteinExistence type="predicted"/>
<dbReference type="EMBL" id="JBFOLK010000011">
    <property type="protein sequence ID" value="KAL2475983.1"/>
    <property type="molecule type" value="Genomic_DNA"/>
</dbReference>
<comment type="caution">
    <text evidence="2">The sequence shown here is derived from an EMBL/GenBank/DDBJ whole genome shotgun (WGS) entry which is preliminary data.</text>
</comment>
<dbReference type="Proteomes" id="UP001604336">
    <property type="component" value="Unassembled WGS sequence"/>
</dbReference>
<accession>A0ABD1QID8</accession>
<reference evidence="3" key="1">
    <citation type="submission" date="2024-07" db="EMBL/GenBank/DDBJ databases">
        <title>Two chromosome-level genome assemblies of Korean endemic species Abeliophyllum distichum and Forsythia ovata (Oleaceae).</title>
        <authorList>
            <person name="Jang H."/>
        </authorList>
    </citation>
    <scope>NUCLEOTIDE SEQUENCE [LARGE SCALE GENOMIC DNA]</scope>
</reference>
<gene>
    <name evidence="2" type="ORF">Adt_36719</name>
</gene>
<feature type="compositionally biased region" description="Basic and acidic residues" evidence="1">
    <location>
        <begin position="81"/>
        <end position="95"/>
    </location>
</feature>